<feature type="transmembrane region" description="Helical" evidence="7">
    <location>
        <begin position="336"/>
        <end position="357"/>
    </location>
</feature>
<feature type="transmembrane region" description="Helical" evidence="7">
    <location>
        <begin position="304"/>
        <end position="324"/>
    </location>
</feature>
<reference evidence="8" key="1">
    <citation type="journal article" date="2014" name="Int. J. Syst. Evol. Microbiol.">
        <title>Complete genome sequence of Corynebacterium casei LMG S-19264T (=DSM 44701T), isolated from a smear-ripened cheese.</title>
        <authorList>
            <consortium name="US DOE Joint Genome Institute (JGI-PGF)"/>
            <person name="Walter F."/>
            <person name="Albersmeier A."/>
            <person name="Kalinowski J."/>
            <person name="Ruckert C."/>
        </authorList>
    </citation>
    <scope>NUCLEOTIDE SEQUENCE</scope>
    <source>
        <strain evidence="8">KCTC 42651</strain>
    </source>
</reference>
<gene>
    <name evidence="8" type="ORF">GCM10017083_03820</name>
</gene>
<evidence type="ECO:0000313" key="9">
    <source>
        <dbReference type="Proteomes" id="UP000630353"/>
    </source>
</evidence>
<dbReference type="GO" id="GO:0042910">
    <property type="term" value="F:xenobiotic transmembrane transporter activity"/>
    <property type="evidence" value="ECO:0007669"/>
    <property type="project" value="InterPro"/>
</dbReference>
<evidence type="ECO:0000256" key="1">
    <source>
        <dbReference type="ARBA" id="ARBA00004429"/>
    </source>
</evidence>
<dbReference type="InterPro" id="IPR052031">
    <property type="entry name" value="Membrane_Transporter-Flippase"/>
</dbReference>
<feature type="transmembrane region" description="Helical" evidence="7">
    <location>
        <begin position="212"/>
        <end position="237"/>
    </location>
</feature>
<name>A0A918XMY2_9PROT</name>
<dbReference type="Pfam" id="PF01554">
    <property type="entry name" value="MatE"/>
    <property type="match status" value="2"/>
</dbReference>
<keyword evidence="3" id="KW-1003">Cell membrane</keyword>
<feature type="transmembrane region" description="Helical" evidence="7">
    <location>
        <begin position="66"/>
        <end position="89"/>
    </location>
</feature>
<dbReference type="InterPro" id="IPR048279">
    <property type="entry name" value="MdtK-like"/>
</dbReference>
<sequence>MNAGPDPAVAAAPLQSAMSERTRRLLHDPILPLLLRMAWPNILIMLAQAATGLIETWWVSHLGTAALAGMALVFPPLMLTQMISAGAMGGGISSAIARALGGGRQDEADALVLHAVIVNLAIGLAVSATFLLWGRAIFALLGGEGAALDAAVTYANVVFAGNALLWLLNGLASVIRGTGNMLVPALVICAGVVLLVPLSPVLIFGLGPLPGLGIAGGGMALVLFYAGGTAVLGWYILSGRNLARFRWVAPRWPLFRAILRVGAVGAVTSLQTNVTIALLTALVAGAAGTAAVAGFGTAVRLEYLLVPLVFGLGAPVVALVGTNVGAGRDARALRIALTAGAIAFVMTESIGLAAAVWPEAWLSLFSAEPDMLAAGSAYLRSVGPVYGFFGLGLVLYFASQGAGQLVWPLGIGFLRLAIATGGGWLALTATGSLDWLFAAAAAALVVYGATLGLAVRSGVWFRRSR</sequence>
<feature type="transmembrane region" description="Helical" evidence="7">
    <location>
        <begin position="377"/>
        <end position="398"/>
    </location>
</feature>
<evidence type="ECO:0000256" key="4">
    <source>
        <dbReference type="ARBA" id="ARBA00022692"/>
    </source>
</evidence>
<feature type="transmembrane region" description="Helical" evidence="7">
    <location>
        <begin position="110"/>
        <end position="133"/>
    </location>
</feature>
<feature type="transmembrane region" description="Helical" evidence="7">
    <location>
        <begin position="153"/>
        <end position="175"/>
    </location>
</feature>
<dbReference type="PANTHER" id="PTHR43549">
    <property type="entry name" value="MULTIDRUG RESISTANCE PROTEIN YPNP-RELATED"/>
    <property type="match status" value="1"/>
</dbReference>
<keyword evidence="6 7" id="KW-0472">Membrane</keyword>
<protein>
    <submittedName>
        <fullName evidence="8">MATE family efflux transporter</fullName>
    </submittedName>
</protein>
<evidence type="ECO:0000256" key="7">
    <source>
        <dbReference type="SAM" id="Phobius"/>
    </source>
</evidence>
<evidence type="ECO:0000256" key="2">
    <source>
        <dbReference type="ARBA" id="ARBA00022448"/>
    </source>
</evidence>
<dbReference type="AlphaFoldDB" id="A0A918XMY2"/>
<accession>A0A918XMY2</accession>
<dbReference type="Proteomes" id="UP000630353">
    <property type="component" value="Unassembled WGS sequence"/>
</dbReference>
<reference evidence="8" key="2">
    <citation type="submission" date="2020-09" db="EMBL/GenBank/DDBJ databases">
        <authorList>
            <person name="Sun Q."/>
            <person name="Kim S."/>
        </authorList>
    </citation>
    <scope>NUCLEOTIDE SEQUENCE</scope>
    <source>
        <strain evidence="8">KCTC 42651</strain>
    </source>
</reference>
<evidence type="ECO:0000313" key="8">
    <source>
        <dbReference type="EMBL" id="GHD40494.1"/>
    </source>
</evidence>
<feature type="transmembrane region" description="Helical" evidence="7">
    <location>
        <begin position="405"/>
        <end position="429"/>
    </location>
</feature>
<dbReference type="PANTHER" id="PTHR43549:SF3">
    <property type="entry name" value="MULTIDRUG RESISTANCE PROTEIN YPNP-RELATED"/>
    <property type="match status" value="1"/>
</dbReference>
<evidence type="ECO:0000256" key="5">
    <source>
        <dbReference type="ARBA" id="ARBA00022989"/>
    </source>
</evidence>
<dbReference type="RefSeq" id="WP_229836217.1">
    <property type="nucleotide sequence ID" value="NZ_BMZS01000001.1"/>
</dbReference>
<dbReference type="InterPro" id="IPR002528">
    <property type="entry name" value="MATE_fam"/>
</dbReference>
<organism evidence="8 9">
    <name type="scientific">Thalassobaculum fulvum</name>
    <dbReference type="NCBI Taxonomy" id="1633335"/>
    <lineage>
        <taxon>Bacteria</taxon>
        <taxon>Pseudomonadati</taxon>
        <taxon>Pseudomonadota</taxon>
        <taxon>Alphaproteobacteria</taxon>
        <taxon>Rhodospirillales</taxon>
        <taxon>Thalassobaculaceae</taxon>
        <taxon>Thalassobaculum</taxon>
    </lineage>
</organism>
<keyword evidence="9" id="KW-1185">Reference proteome</keyword>
<comment type="subcellular location">
    <subcellularLocation>
        <location evidence="1">Cell inner membrane</location>
        <topology evidence="1">Multi-pass membrane protein</topology>
    </subcellularLocation>
</comment>
<evidence type="ECO:0000256" key="3">
    <source>
        <dbReference type="ARBA" id="ARBA00022475"/>
    </source>
</evidence>
<feature type="transmembrane region" description="Helical" evidence="7">
    <location>
        <begin position="435"/>
        <end position="455"/>
    </location>
</feature>
<evidence type="ECO:0000256" key="6">
    <source>
        <dbReference type="ARBA" id="ARBA00023136"/>
    </source>
</evidence>
<keyword evidence="2" id="KW-0813">Transport</keyword>
<dbReference type="PIRSF" id="PIRSF006603">
    <property type="entry name" value="DinF"/>
    <property type="match status" value="1"/>
</dbReference>
<feature type="transmembrane region" description="Helical" evidence="7">
    <location>
        <begin position="182"/>
        <end position="206"/>
    </location>
</feature>
<proteinExistence type="predicted"/>
<keyword evidence="4 7" id="KW-0812">Transmembrane</keyword>
<dbReference type="GO" id="GO:0015297">
    <property type="term" value="F:antiporter activity"/>
    <property type="evidence" value="ECO:0007669"/>
    <property type="project" value="InterPro"/>
</dbReference>
<comment type="caution">
    <text evidence="8">The sequence shown here is derived from an EMBL/GenBank/DDBJ whole genome shotgun (WGS) entry which is preliminary data.</text>
</comment>
<dbReference type="EMBL" id="BMZS01000001">
    <property type="protein sequence ID" value="GHD40494.1"/>
    <property type="molecule type" value="Genomic_DNA"/>
</dbReference>
<dbReference type="GO" id="GO:0005886">
    <property type="term" value="C:plasma membrane"/>
    <property type="evidence" value="ECO:0007669"/>
    <property type="project" value="UniProtKB-SubCell"/>
</dbReference>
<keyword evidence="5 7" id="KW-1133">Transmembrane helix</keyword>